<evidence type="ECO:0000313" key="2">
    <source>
        <dbReference type="Proteomes" id="UP001500167"/>
    </source>
</evidence>
<comment type="caution">
    <text evidence="1">The sequence shown here is derived from an EMBL/GenBank/DDBJ whole genome shotgun (WGS) entry which is preliminary data.</text>
</comment>
<dbReference type="EMBL" id="BAAAZK010000002">
    <property type="protein sequence ID" value="GAA4169295.1"/>
    <property type="molecule type" value="Genomic_DNA"/>
</dbReference>
<dbReference type="RefSeq" id="WP_346084201.1">
    <property type="nucleotide sequence ID" value="NZ_BAAAZK010000002.1"/>
</dbReference>
<organism evidence="1 2">
    <name type="scientific">Sphingobacterium ginsenosidimutans</name>
    <dbReference type="NCBI Taxonomy" id="687845"/>
    <lineage>
        <taxon>Bacteria</taxon>
        <taxon>Pseudomonadati</taxon>
        <taxon>Bacteroidota</taxon>
        <taxon>Sphingobacteriia</taxon>
        <taxon>Sphingobacteriales</taxon>
        <taxon>Sphingobacteriaceae</taxon>
        <taxon>Sphingobacterium</taxon>
    </lineage>
</organism>
<name>A0ABP7ZTA2_9SPHI</name>
<evidence type="ECO:0000313" key="1">
    <source>
        <dbReference type="EMBL" id="GAA4169295.1"/>
    </source>
</evidence>
<keyword evidence="2" id="KW-1185">Reference proteome</keyword>
<accession>A0ABP7ZTA2</accession>
<dbReference type="Proteomes" id="UP001500167">
    <property type="component" value="Unassembled WGS sequence"/>
</dbReference>
<gene>
    <name evidence="1" type="ORF">GCM10022218_05890</name>
</gene>
<evidence type="ECO:0008006" key="3">
    <source>
        <dbReference type="Google" id="ProtNLM"/>
    </source>
</evidence>
<reference evidence="2" key="1">
    <citation type="journal article" date="2019" name="Int. J. Syst. Evol. Microbiol.">
        <title>The Global Catalogue of Microorganisms (GCM) 10K type strain sequencing project: providing services to taxonomists for standard genome sequencing and annotation.</title>
        <authorList>
            <consortium name="The Broad Institute Genomics Platform"/>
            <consortium name="The Broad Institute Genome Sequencing Center for Infectious Disease"/>
            <person name="Wu L."/>
            <person name="Ma J."/>
        </authorList>
    </citation>
    <scope>NUCLEOTIDE SEQUENCE [LARGE SCALE GENOMIC DNA]</scope>
    <source>
        <strain evidence="2">JCM 16722</strain>
    </source>
</reference>
<proteinExistence type="predicted"/>
<sequence>MKVSKILTLFFLIFITFALILSCSKSEDKDTEIPEGNYIKLTIDGEEIMMTHLAVMAEKENKTWNLNALSGGSGSYSLTGRTSMTINIRDKDGILKEKTYKLDDGSADIMATFTEYLNEKPDTYSWSATTASALSGDELTVTFSSLKNGVAKGTFSGQLRVASGGDLKTFRQVTQGEFSLSMK</sequence>
<dbReference type="PROSITE" id="PS51257">
    <property type="entry name" value="PROKAR_LIPOPROTEIN"/>
    <property type="match status" value="1"/>
</dbReference>
<protein>
    <recommendedName>
        <fullName evidence="3">Lipocalin-like domain-containing protein</fullName>
    </recommendedName>
</protein>